<dbReference type="Gene3D" id="3.10.450.50">
    <property type="match status" value="1"/>
</dbReference>
<protein>
    <recommendedName>
        <fullName evidence="2">DUF4440 domain-containing protein</fullName>
    </recommendedName>
</protein>
<dbReference type="NCBIfam" id="TIGR02246">
    <property type="entry name" value="SgcJ/EcaC family oxidoreductase"/>
    <property type="match status" value="1"/>
</dbReference>
<dbReference type="InterPro" id="IPR011944">
    <property type="entry name" value="Steroid_delta5-4_isomerase"/>
</dbReference>
<dbReference type="InterPro" id="IPR032710">
    <property type="entry name" value="NTF2-like_dom_sf"/>
</dbReference>
<dbReference type="SUPFAM" id="SSF54427">
    <property type="entry name" value="NTF2-like"/>
    <property type="match status" value="1"/>
</dbReference>
<dbReference type="Proteomes" id="UP000326837">
    <property type="component" value="Chromosome"/>
</dbReference>
<evidence type="ECO:0000313" key="3">
    <source>
        <dbReference type="EMBL" id="BBO34228.1"/>
    </source>
</evidence>
<name>A0A5K7XCN9_9BACT</name>
<evidence type="ECO:0000256" key="1">
    <source>
        <dbReference type="SAM" id="SignalP"/>
    </source>
</evidence>
<feature type="chain" id="PRO_5024825504" description="DUF4440 domain-containing protein" evidence="1">
    <location>
        <begin position="25"/>
        <end position="312"/>
    </location>
</feature>
<feature type="domain" description="DUF4440" evidence="2">
    <location>
        <begin position="49"/>
        <end position="155"/>
    </location>
</feature>
<dbReference type="InterPro" id="IPR027843">
    <property type="entry name" value="DUF4440"/>
</dbReference>
<dbReference type="Pfam" id="PF14534">
    <property type="entry name" value="DUF4440"/>
    <property type="match status" value="1"/>
</dbReference>
<dbReference type="KEGG" id="lpav:PLANPX_3840"/>
<dbReference type="EMBL" id="AP021861">
    <property type="protein sequence ID" value="BBO34228.1"/>
    <property type="molecule type" value="Genomic_DNA"/>
</dbReference>
<evidence type="ECO:0000313" key="4">
    <source>
        <dbReference type="Proteomes" id="UP000326837"/>
    </source>
</evidence>
<dbReference type="RefSeq" id="WP_152099848.1">
    <property type="nucleotide sequence ID" value="NZ_AP021861.1"/>
</dbReference>
<keyword evidence="1" id="KW-0732">Signal</keyword>
<proteinExistence type="predicted"/>
<organism evidence="3 4">
    <name type="scientific">Lacipirellula parvula</name>
    <dbReference type="NCBI Taxonomy" id="2650471"/>
    <lineage>
        <taxon>Bacteria</taxon>
        <taxon>Pseudomonadati</taxon>
        <taxon>Planctomycetota</taxon>
        <taxon>Planctomycetia</taxon>
        <taxon>Pirellulales</taxon>
        <taxon>Lacipirellulaceae</taxon>
        <taxon>Lacipirellula</taxon>
    </lineage>
</organism>
<evidence type="ECO:0000259" key="2">
    <source>
        <dbReference type="Pfam" id="PF14534"/>
    </source>
</evidence>
<reference evidence="4" key="1">
    <citation type="submission" date="2019-10" db="EMBL/GenBank/DDBJ databases">
        <title>Lacipirellula parvula gen. nov., sp. nov., representing a lineage of planctomycetes widespread in freshwater anoxic habitats, and description of the family Lacipirellulaceae.</title>
        <authorList>
            <person name="Dedysh S.N."/>
            <person name="Kulichevskaya I.S."/>
            <person name="Beletsky A.V."/>
            <person name="Rakitin A.L."/>
            <person name="Mardanov A.V."/>
            <person name="Ivanova A.A."/>
            <person name="Saltykova V.X."/>
            <person name="Rijpstra W.I.C."/>
            <person name="Sinninghe Damste J.S."/>
            <person name="Ravin N.V."/>
        </authorList>
    </citation>
    <scope>NUCLEOTIDE SEQUENCE [LARGE SCALE GENOMIC DNA]</scope>
    <source>
        <strain evidence="4">PX69</strain>
    </source>
</reference>
<gene>
    <name evidence="3" type="ORF">PLANPX_3840</name>
</gene>
<feature type="signal peptide" evidence="1">
    <location>
        <begin position="1"/>
        <end position="24"/>
    </location>
</feature>
<keyword evidence="4" id="KW-1185">Reference proteome</keyword>
<accession>A0A5K7XCN9</accession>
<sequence>MKLRTVATAALVLAFSAVLPLAQAQQPKSNGEGAKSAEAADENTAAIQKTAIAFAEAFNRGDAKAIAGLWTASGEYIDESGAEYAGQEAIEKRYADFFKANPGAAIALEVDSVRSVSPDAAIEDGHAVLTLPPAGESTASAYSVVHVKVDGRWLMASVRDAQADGGTAHEHIADLEWLIGTWTAEEQGVTTESVCKWIGEKSFVERRYTTKAADGVETSGVQIIGWNAQAGHVQSWSFSADGSFAVGIWTPTEGGWQASITGVTLDGAATTAVNRLHRLDDNAYVWQSVNRSLDGTQLPDSDEVIMRRQLAK</sequence>
<dbReference type="AlphaFoldDB" id="A0A5K7XCN9"/>